<dbReference type="EMBL" id="QZCH01000009">
    <property type="protein sequence ID" value="RJG48094.1"/>
    <property type="molecule type" value="Genomic_DNA"/>
</dbReference>
<reference evidence="1 2" key="2">
    <citation type="submission" date="2019-01" db="EMBL/GenBank/DDBJ databases">
        <title>Motilimonas pumilus sp. nov., isolated from the gut of sea cucumber (Apostichopus japonicus).</title>
        <authorList>
            <person name="Wang F.-Q."/>
            <person name="Ren L.-H."/>
            <person name="Lin Y.-W."/>
            <person name="Sun G.-H."/>
            <person name="Du Z.-J."/>
            <person name="Zhao J.-X."/>
            <person name="Liu X.-J."/>
            <person name="Liu L.-J."/>
        </authorList>
    </citation>
    <scope>NUCLEOTIDE SEQUENCE [LARGE SCALE GENOMIC DNA]</scope>
    <source>
        <strain evidence="1 2">PLHSC7-2</strain>
    </source>
</reference>
<name>A0A418YFR2_9GAMM</name>
<protein>
    <submittedName>
        <fullName evidence="1">DUF429 domain-containing protein</fullName>
    </submittedName>
</protein>
<gene>
    <name evidence="1" type="ORF">D1Z90_08435</name>
</gene>
<comment type="caution">
    <text evidence="1">The sequence shown here is derived from an EMBL/GenBank/DDBJ whole genome shotgun (WGS) entry which is preliminary data.</text>
</comment>
<keyword evidence="2" id="KW-1185">Reference proteome</keyword>
<evidence type="ECO:0000313" key="1">
    <source>
        <dbReference type="EMBL" id="RJG48094.1"/>
    </source>
</evidence>
<dbReference type="RefSeq" id="WP_119910320.1">
    <property type="nucleotide sequence ID" value="NZ_QZCH01000009.1"/>
</dbReference>
<dbReference type="InterPro" id="IPR007362">
    <property type="entry name" value="DUF429"/>
</dbReference>
<accession>A0A418YFR2</accession>
<sequence>MGRINDDKPSFSDNAVNQEQELMAQLIAEFLRFKDVAVGIDGCKAGWLAVINNKGHLHYFVTATLDDLVRRIPAKAAIFIDMPVGLVLPDEQYRACDRQARQALSPARSGSIFPVPCRQAVYAKDYLSACDINQAATGKRLSKQTWYICHKIAELDRLLQGHPQLIPQVRESHPELCFAGLSQGQALSHNKKSALGLAQRNKLLRPFDSRALMANILANTKRKDVLKDDIVDAFVLMLSASLPAYWSTFPSSKAAKDNEPQAYPLRDDKGLARQIYFIAMERQSPPHPL</sequence>
<organism evidence="1 2">
    <name type="scientific">Motilimonas pumila</name>
    <dbReference type="NCBI Taxonomy" id="2303987"/>
    <lineage>
        <taxon>Bacteria</taxon>
        <taxon>Pseudomonadati</taxon>
        <taxon>Pseudomonadota</taxon>
        <taxon>Gammaproteobacteria</taxon>
        <taxon>Alteromonadales</taxon>
        <taxon>Alteromonadales genera incertae sedis</taxon>
        <taxon>Motilimonas</taxon>
    </lineage>
</organism>
<evidence type="ECO:0000313" key="2">
    <source>
        <dbReference type="Proteomes" id="UP000283255"/>
    </source>
</evidence>
<dbReference type="Proteomes" id="UP000283255">
    <property type="component" value="Unassembled WGS sequence"/>
</dbReference>
<proteinExistence type="predicted"/>
<reference evidence="1 2" key="1">
    <citation type="submission" date="2018-09" db="EMBL/GenBank/DDBJ databases">
        <authorList>
            <person name="Wang F."/>
        </authorList>
    </citation>
    <scope>NUCLEOTIDE SEQUENCE [LARGE SCALE GENOMIC DNA]</scope>
    <source>
        <strain evidence="1 2">PLHSC7-2</strain>
    </source>
</reference>
<dbReference type="OrthoDB" id="9811476at2"/>
<dbReference type="AlphaFoldDB" id="A0A418YFR2"/>
<dbReference type="Pfam" id="PF04250">
    <property type="entry name" value="DUF429"/>
    <property type="match status" value="1"/>
</dbReference>